<gene>
    <name evidence="4" type="ORF">PREVCOP_05507</name>
</gene>
<evidence type="ECO:0000313" key="4">
    <source>
        <dbReference type="EMBL" id="EFB35024.1"/>
    </source>
</evidence>
<dbReference type="RefSeq" id="WP_006848201.1">
    <property type="nucleotide sequence ID" value="NZ_CP085934.1"/>
</dbReference>
<dbReference type="EMBL" id="ACBX02000019">
    <property type="protein sequence ID" value="EFB35024.1"/>
    <property type="molecule type" value="Genomic_DNA"/>
</dbReference>
<sequence>MGVRNKKNLTDVKESGSYDVKLARKKIRNYISPSRYRNRAGQTSNASVERKGQFRSDSKDSIEDHTSYTSSNEFSTDNISRLDNRLTNYETHNTEAHDNLRKELETKIEIARKNNAKEIEKAEKRCFAYVDGKTKESKFFTYFKWILGIAVPLLLAWFANSYNKTSNKVFENEKHLLKIEYKVNNMQRQKNDSIEHKK</sequence>
<evidence type="ECO:0000256" key="2">
    <source>
        <dbReference type="SAM" id="MobiDB-lite"/>
    </source>
</evidence>
<feature type="transmembrane region" description="Helical" evidence="3">
    <location>
        <begin position="142"/>
        <end position="159"/>
    </location>
</feature>
<dbReference type="HOGENOM" id="CLU_1377071_0_0_10"/>
<proteinExistence type="predicted"/>
<keyword evidence="3" id="KW-1133">Transmembrane helix</keyword>
<evidence type="ECO:0000256" key="3">
    <source>
        <dbReference type="SAM" id="Phobius"/>
    </source>
</evidence>
<dbReference type="GeneID" id="69850466"/>
<feature type="compositionally biased region" description="Basic and acidic residues" evidence="2">
    <location>
        <begin position="48"/>
        <end position="66"/>
    </location>
</feature>
<protein>
    <submittedName>
        <fullName evidence="4">Uncharacterized protein</fullName>
    </submittedName>
</protein>
<evidence type="ECO:0000256" key="1">
    <source>
        <dbReference type="SAM" id="Coils"/>
    </source>
</evidence>
<dbReference type="STRING" id="537011.PREVCOP_05507"/>
<dbReference type="PaxDb" id="537011-PREVCOP_05507"/>
<dbReference type="Proteomes" id="UP000004477">
    <property type="component" value="Unassembled WGS sequence"/>
</dbReference>
<feature type="coiled-coil region" evidence="1">
    <location>
        <begin position="94"/>
        <end position="121"/>
    </location>
</feature>
<keyword evidence="3" id="KW-0472">Membrane</keyword>
<keyword evidence="1" id="KW-0175">Coiled coil</keyword>
<name>D1PE60_9BACT</name>
<feature type="region of interest" description="Disordered" evidence="2">
    <location>
        <begin position="33"/>
        <end position="75"/>
    </location>
</feature>
<accession>D1PE60</accession>
<keyword evidence="5" id="KW-1185">Reference proteome</keyword>
<reference evidence="4" key="1">
    <citation type="submission" date="2009-11" db="EMBL/GenBank/DDBJ databases">
        <authorList>
            <person name="Weinstock G."/>
            <person name="Sodergren E."/>
            <person name="Clifton S."/>
            <person name="Fulton L."/>
            <person name="Fulton B."/>
            <person name="Courtney L."/>
            <person name="Fronick C."/>
            <person name="Harrison M."/>
            <person name="Strong C."/>
            <person name="Farmer C."/>
            <person name="Delahaunty K."/>
            <person name="Markovic C."/>
            <person name="Hall O."/>
            <person name="Minx P."/>
            <person name="Tomlinson C."/>
            <person name="Mitreva M."/>
            <person name="Nelson J."/>
            <person name="Hou S."/>
            <person name="Wollam A."/>
            <person name="Pepin K.H."/>
            <person name="Johnson M."/>
            <person name="Bhonagiri V."/>
            <person name="Nash W.E."/>
            <person name="Warren W."/>
            <person name="Chinwalla A."/>
            <person name="Mardis E.R."/>
            <person name="Wilson R.K."/>
        </authorList>
    </citation>
    <scope>NUCLEOTIDE SEQUENCE [LARGE SCALE GENOMIC DNA]</scope>
    <source>
        <strain evidence="4">DSM 18205</strain>
    </source>
</reference>
<keyword evidence="3" id="KW-0812">Transmembrane</keyword>
<dbReference type="AlphaFoldDB" id="D1PE60"/>
<organism evidence="4 5">
    <name type="scientific">Segatella copri DSM 18205</name>
    <dbReference type="NCBI Taxonomy" id="537011"/>
    <lineage>
        <taxon>Bacteria</taxon>
        <taxon>Pseudomonadati</taxon>
        <taxon>Bacteroidota</taxon>
        <taxon>Bacteroidia</taxon>
        <taxon>Bacteroidales</taxon>
        <taxon>Prevotellaceae</taxon>
        <taxon>Segatella</taxon>
    </lineage>
</organism>
<evidence type="ECO:0000313" key="5">
    <source>
        <dbReference type="Proteomes" id="UP000004477"/>
    </source>
</evidence>
<comment type="caution">
    <text evidence="4">The sequence shown here is derived from an EMBL/GenBank/DDBJ whole genome shotgun (WGS) entry which is preliminary data.</text>
</comment>